<dbReference type="InParanoid" id="B4CWZ8"/>
<dbReference type="RefSeq" id="WP_006978937.1">
    <property type="nucleotide sequence ID" value="NZ_ABVL01000003.1"/>
</dbReference>
<evidence type="ECO:0000256" key="1">
    <source>
        <dbReference type="SAM" id="MobiDB-lite"/>
    </source>
</evidence>
<organism evidence="2 3">
    <name type="scientific">Chthoniobacter flavus Ellin428</name>
    <dbReference type="NCBI Taxonomy" id="497964"/>
    <lineage>
        <taxon>Bacteria</taxon>
        <taxon>Pseudomonadati</taxon>
        <taxon>Verrucomicrobiota</taxon>
        <taxon>Spartobacteria</taxon>
        <taxon>Chthoniobacterales</taxon>
        <taxon>Chthoniobacteraceae</taxon>
        <taxon>Chthoniobacter</taxon>
    </lineage>
</organism>
<name>B4CWZ8_9BACT</name>
<gene>
    <name evidence="2" type="ORF">CfE428DRAFT_1611</name>
</gene>
<dbReference type="Proteomes" id="UP000005824">
    <property type="component" value="Unassembled WGS sequence"/>
</dbReference>
<evidence type="ECO:0000313" key="2">
    <source>
        <dbReference type="EMBL" id="EDY21318.1"/>
    </source>
</evidence>
<protein>
    <submittedName>
        <fullName evidence="2">Uncharacterized protein</fullName>
    </submittedName>
</protein>
<keyword evidence="3" id="KW-1185">Reference proteome</keyword>
<evidence type="ECO:0000313" key="3">
    <source>
        <dbReference type="Proteomes" id="UP000005824"/>
    </source>
</evidence>
<proteinExistence type="predicted"/>
<dbReference type="EMBL" id="ABVL01000003">
    <property type="protein sequence ID" value="EDY21318.1"/>
    <property type="molecule type" value="Genomic_DNA"/>
</dbReference>
<dbReference type="AlphaFoldDB" id="B4CWZ8"/>
<feature type="region of interest" description="Disordered" evidence="1">
    <location>
        <begin position="11"/>
        <end position="31"/>
    </location>
</feature>
<dbReference type="STRING" id="497964.CfE428DRAFT_1611"/>
<sequence>MNSLFRRLREYPCAPPADGGPGSPSGAAPLGVQPTLEIAGEQRIPSPTDEQIRAAVGSLDACTTYAFLILDRDARHSMEISGDAREGFEVEHYDGVSGRRYRGVGDFGAEQIITLLIAYRNNAAGWPALAQWEEVDE</sequence>
<accession>B4CWZ8</accession>
<reference evidence="2 3" key="1">
    <citation type="journal article" date="2011" name="J. Bacteriol.">
        <title>Genome sequence of Chthoniobacter flavus Ellin428, an aerobic heterotrophic soil bacterium.</title>
        <authorList>
            <person name="Kant R."/>
            <person name="van Passel M.W."/>
            <person name="Palva A."/>
            <person name="Lucas S."/>
            <person name="Lapidus A."/>
            <person name="Glavina Del Rio T."/>
            <person name="Dalin E."/>
            <person name="Tice H."/>
            <person name="Bruce D."/>
            <person name="Goodwin L."/>
            <person name="Pitluck S."/>
            <person name="Larimer F.W."/>
            <person name="Land M.L."/>
            <person name="Hauser L."/>
            <person name="Sangwan P."/>
            <person name="de Vos W.M."/>
            <person name="Janssen P.H."/>
            <person name="Smidt H."/>
        </authorList>
    </citation>
    <scope>NUCLEOTIDE SEQUENCE [LARGE SCALE GENOMIC DNA]</scope>
    <source>
        <strain evidence="2 3">Ellin428</strain>
    </source>
</reference>
<comment type="caution">
    <text evidence="2">The sequence shown here is derived from an EMBL/GenBank/DDBJ whole genome shotgun (WGS) entry which is preliminary data.</text>
</comment>